<protein>
    <submittedName>
        <fullName evidence="1">Uncharacterized protein</fullName>
    </submittedName>
</protein>
<organism evidence="1 2">
    <name type="scientific">Thermoanaerobacter pentosaceus</name>
    <dbReference type="NCBI Taxonomy" id="694059"/>
    <lineage>
        <taxon>Bacteria</taxon>
        <taxon>Bacillati</taxon>
        <taxon>Bacillota</taxon>
        <taxon>Clostridia</taxon>
        <taxon>Thermoanaerobacterales</taxon>
        <taxon>Thermoanaerobacteraceae</taxon>
        <taxon>Thermoanaerobacter</taxon>
    </lineage>
</organism>
<sequence>MLQLVDKLSKRRYFAFGATCDKALTKLSETEGGGRAEATDGGGGHLKAWMPIVPGTMAGARRSSLVLSLWNSGATMQNIFFRKF</sequence>
<name>A0ABT9M5L3_9THEO</name>
<reference evidence="1 2" key="1">
    <citation type="submission" date="2023-07" db="EMBL/GenBank/DDBJ databases">
        <title>Genomic Encyclopedia of Type Strains, Phase IV (KMG-IV): sequencing the most valuable type-strain genomes for metagenomic binning, comparative biology and taxonomic classification.</title>
        <authorList>
            <person name="Goeker M."/>
        </authorList>
    </citation>
    <scope>NUCLEOTIDE SEQUENCE [LARGE SCALE GENOMIC DNA]</scope>
    <source>
        <strain evidence="1 2">DSM 25963</strain>
    </source>
</reference>
<comment type="caution">
    <text evidence="1">The sequence shown here is derived from an EMBL/GenBank/DDBJ whole genome shotgun (WGS) entry which is preliminary data.</text>
</comment>
<dbReference type="EMBL" id="JAURUP010000021">
    <property type="protein sequence ID" value="MDP9751397.1"/>
    <property type="molecule type" value="Genomic_DNA"/>
</dbReference>
<keyword evidence="2" id="KW-1185">Reference proteome</keyword>
<proteinExistence type="predicted"/>
<evidence type="ECO:0000313" key="2">
    <source>
        <dbReference type="Proteomes" id="UP001223886"/>
    </source>
</evidence>
<gene>
    <name evidence="1" type="ORF">J2S24_001908</name>
</gene>
<dbReference type="Proteomes" id="UP001223886">
    <property type="component" value="Unassembled WGS sequence"/>
</dbReference>
<accession>A0ABT9M5L3</accession>
<evidence type="ECO:0000313" key="1">
    <source>
        <dbReference type="EMBL" id="MDP9751397.1"/>
    </source>
</evidence>